<gene>
    <name evidence="3" type="ORF">ATY39_09880</name>
</gene>
<dbReference type="EMBL" id="CP014806">
    <property type="protein sequence ID" value="AMW99720.1"/>
    <property type="molecule type" value="Genomic_DNA"/>
</dbReference>
<dbReference type="NCBIfam" id="TIGR02832">
    <property type="entry name" value="spo_yunB"/>
    <property type="match status" value="1"/>
</dbReference>
<dbReference type="STRING" id="241244.ATY39_09880"/>
<keyword evidence="2" id="KW-1133">Transmembrane helix</keyword>
<feature type="region of interest" description="Disordered" evidence="1">
    <location>
        <begin position="241"/>
        <end position="268"/>
    </location>
</feature>
<sequence length="268" mass="29591">MRLMKKRKKLFVVKRSRFLPVVLGSIVGCVLLFFYLINVRLMPIFLQYAEAETNSIASYVISQAIYADKDGEQNNYDIIEKVDPGSNGDSSMTDTKLDTAAINRIISEKYKLVQSYLEEAESGNLDHLPKADNIEYDVDAMQKDGGIIFYVPLGLATGMPMLGNLGPKIPIRFHIVGHVNVDVERNIKEFGINNAYVELSVKTKVNVQIIVPFASKSAIVEQTNPVAATLIKGGVPNVYSKDGSTSPSVEVPLPTEGNKNKEQNENAH</sequence>
<keyword evidence="2" id="KW-0812">Transmembrane</keyword>
<evidence type="ECO:0008006" key="5">
    <source>
        <dbReference type="Google" id="ProtNLM"/>
    </source>
</evidence>
<evidence type="ECO:0000313" key="3">
    <source>
        <dbReference type="EMBL" id="AMW99720.1"/>
    </source>
</evidence>
<proteinExistence type="predicted"/>
<reference evidence="3 4" key="1">
    <citation type="journal article" date="2016" name="Genome Announc.">
        <title>Whole-Genome Sequence of Rummeliibacillus stabekisii Strain PP9 Isolated from Antarctic Soil.</title>
        <authorList>
            <person name="da Mota F.F."/>
            <person name="Vollu R.E."/>
            <person name="Jurelevicius D."/>
            <person name="Seldin L."/>
        </authorList>
    </citation>
    <scope>NUCLEOTIDE SEQUENCE [LARGE SCALE GENOMIC DNA]</scope>
    <source>
        <strain evidence="3 4">PP9</strain>
    </source>
</reference>
<dbReference type="Proteomes" id="UP000076021">
    <property type="component" value="Chromosome"/>
</dbReference>
<dbReference type="Pfam" id="PF09560">
    <property type="entry name" value="Spore_YunB"/>
    <property type="match status" value="1"/>
</dbReference>
<dbReference type="KEGG" id="rst:ATY39_09880"/>
<protein>
    <recommendedName>
        <fullName evidence="5">Sporulation protein YunB</fullName>
    </recommendedName>
</protein>
<accession>A0A143HE07</accession>
<evidence type="ECO:0000256" key="2">
    <source>
        <dbReference type="SAM" id="Phobius"/>
    </source>
</evidence>
<organism evidence="3 4">
    <name type="scientific">Rummeliibacillus stabekisii</name>
    <dbReference type="NCBI Taxonomy" id="241244"/>
    <lineage>
        <taxon>Bacteria</taxon>
        <taxon>Bacillati</taxon>
        <taxon>Bacillota</taxon>
        <taxon>Bacilli</taxon>
        <taxon>Bacillales</taxon>
        <taxon>Caryophanaceae</taxon>
        <taxon>Rummeliibacillus</taxon>
    </lineage>
</organism>
<dbReference type="PIRSF" id="PIRSF021383">
    <property type="entry name" value="YunB"/>
    <property type="match status" value="1"/>
</dbReference>
<feature type="compositionally biased region" description="Basic and acidic residues" evidence="1">
    <location>
        <begin position="258"/>
        <end position="268"/>
    </location>
</feature>
<feature type="transmembrane region" description="Helical" evidence="2">
    <location>
        <begin position="21"/>
        <end position="37"/>
    </location>
</feature>
<dbReference type="AlphaFoldDB" id="A0A143HE07"/>
<keyword evidence="2" id="KW-0472">Membrane</keyword>
<reference evidence="4" key="2">
    <citation type="submission" date="2016-03" db="EMBL/GenBank/DDBJ databases">
        <authorList>
            <person name="Seldin L."/>
        </authorList>
    </citation>
    <scope>NUCLEOTIDE SEQUENCE [LARGE SCALE GENOMIC DNA]</scope>
    <source>
        <strain evidence="4">PP9</strain>
    </source>
</reference>
<keyword evidence="4" id="KW-1185">Reference proteome</keyword>
<evidence type="ECO:0000313" key="4">
    <source>
        <dbReference type="Proteomes" id="UP000076021"/>
    </source>
</evidence>
<dbReference type="InterPro" id="IPR014197">
    <property type="entry name" value="Sporulation_prot_YunB"/>
</dbReference>
<evidence type="ECO:0000256" key="1">
    <source>
        <dbReference type="SAM" id="MobiDB-lite"/>
    </source>
</evidence>
<dbReference type="PROSITE" id="PS51257">
    <property type="entry name" value="PROKAR_LIPOPROTEIN"/>
    <property type="match status" value="1"/>
</dbReference>
<name>A0A143HE07_9BACL</name>